<reference evidence="4" key="1">
    <citation type="journal article" date="2019" name="Int. J. Syst. Evol. Microbiol.">
        <title>The Global Catalogue of Microorganisms (GCM) 10K type strain sequencing project: providing services to taxonomists for standard genome sequencing and annotation.</title>
        <authorList>
            <consortium name="The Broad Institute Genomics Platform"/>
            <consortium name="The Broad Institute Genome Sequencing Center for Infectious Disease"/>
            <person name="Wu L."/>
            <person name="Ma J."/>
        </authorList>
    </citation>
    <scope>NUCLEOTIDE SEQUENCE [LARGE SCALE GENOMIC DNA]</scope>
    <source>
        <strain evidence="4">CCUG 55585</strain>
    </source>
</reference>
<evidence type="ECO:0000313" key="4">
    <source>
        <dbReference type="Proteomes" id="UP001597110"/>
    </source>
</evidence>
<dbReference type="PROSITE" id="PS51257">
    <property type="entry name" value="PROKAR_LIPOPROTEIN"/>
    <property type="match status" value="1"/>
</dbReference>
<protein>
    <submittedName>
        <fullName evidence="3">Uncharacterized protein</fullName>
    </submittedName>
</protein>
<accession>A0ABW2YH27</accession>
<feature type="signal peptide" evidence="2">
    <location>
        <begin position="1"/>
        <end position="22"/>
    </location>
</feature>
<dbReference type="EMBL" id="JBHTIF010000004">
    <property type="protein sequence ID" value="MFD0727198.1"/>
    <property type="molecule type" value="Genomic_DNA"/>
</dbReference>
<keyword evidence="2" id="KW-0732">Signal</keyword>
<dbReference type="Proteomes" id="UP001597110">
    <property type="component" value="Unassembled WGS sequence"/>
</dbReference>
<name>A0ABW2YH27_9GAMM</name>
<gene>
    <name evidence="3" type="ORF">ACFQ0E_16510</name>
</gene>
<evidence type="ECO:0000256" key="1">
    <source>
        <dbReference type="SAM" id="MobiDB-lite"/>
    </source>
</evidence>
<proteinExistence type="predicted"/>
<feature type="region of interest" description="Disordered" evidence="1">
    <location>
        <begin position="159"/>
        <end position="193"/>
    </location>
</feature>
<evidence type="ECO:0000313" key="3">
    <source>
        <dbReference type="EMBL" id="MFD0727198.1"/>
    </source>
</evidence>
<evidence type="ECO:0000256" key="2">
    <source>
        <dbReference type="SAM" id="SignalP"/>
    </source>
</evidence>
<organism evidence="3 4">
    <name type="scientific">Lysobacter brunescens</name>
    <dbReference type="NCBI Taxonomy" id="262323"/>
    <lineage>
        <taxon>Bacteria</taxon>
        <taxon>Pseudomonadati</taxon>
        <taxon>Pseudomonadota</taxon>
        <taxon>Gammaproteobacteria</taxon>
        <taxon>Lysobacterales</taxon>
        <taxon>Lysobacteraceae</taxon>
        <taxon>Lysobacter</taxon>
    </lineage>
</organism>
<dbReference type="RefSeq" id="WP_386825702.1">
    <property type="nucleotide sequence ID" value="NZ_JBHTIF010000004.1"/>
</dbReference>
<sequence>MKPATAIAAALLSLACVAYAHAQETSPPSEGDASSPMPELVDAYIGIERQAGAGRTLDGEPLYFIGAVRIEGERITLYRELRVCREATLQAPTYAGQYWYAGRIDMQVTPWKALLRMTGCDHCGRAETAEPEPAVLEMDLSPPREGELQLGETRYSRRMRFDRTDCPDEPADAARSAPARLDAHAAVSYARTE</sequence>
<feature type="chain" id="PRO_5046675526" evidence="2">
    <location>
        <begin position="23"/>
        <end position="193"/>
    </location>
</feature>
<comment type="caution">
    <text evidence="3">The sequence shown here is derived from an EMBL/GenBank/DDBJ whole genome shotgun (WGS) entry which is preliminary data.</text>
</comment>
<keyword evidence="4" id="KW-1185">Reference proteome</keyword>